<keyword evidence="8" id="KW-0406">Ion transport</keyword>
<dbReference type="GO" id="GO:0005886">
    <property type="term" value="C:plasma membrane"/>
    <property type="evidence" value="ECO:0007669"/>
    <property type="project" value="UniProtKB-SubCell"/>
</dbReference>
<protein>
    <submittedName>
        <fullName evidence="17">Uncharacterized protein</fullName>
    </submittedName>
</protein>
<keyword evidence="7 14" id="KW-1133">Transmembrane helix</keyword>
<keyword evidence="5 14" id="KW-0812">Transmembrane</keyword>
<feature type="compositionally biased region" description="Polar residues" evidence="13">
    <location>
        <begin position="15"/>
        <end position="36"/>
    </location>
</feature>
<evidence type="ECO:0000256" key="4">
    <source>
        <dbReference type="ARBA" id="ARBA00022475"/>
    </source>
</evidence>
<evidence type="ECO:0000256" key="2">
    <source>
        <dbReference type="ARBA" id="ARBA00004651"/>
    </source>
</evidence>
<feature type="domain" description="Polycystin cation channel PKD1/PKD2" evidence="15">
    <location>
        <begin position="415"/>
        <end position="550"/>
    </location>
</feature>
<keyword evidence="11" id="KW-0407">Ion channel</keyword>
<keyword evidence="9 14" id="KW-0472">Membrane</keyword>
<evidence type="ECO:0000256" key="7">
    <source>
        <dbReference type="ARBA" id="ARBA00022989"/>
    </source>
</evidence>
<dbReference type="GO" id="GO:0005765">
    <property type="term" value="C:lysosomal membrane"/>
    <property type="evidence" value="ECO:0007669"/>
    <property type="project" value="TreeGrafter"/>
</dbReference>
<accession>A0AAN9B8J4</accession>
<reference evidence="17 18" key="1">
    <citation type="submission" date="2024-02" db="EMBL/GenBank/DDBJ databases">
        <title>Chromosome-scale genome assembly of the rough periwinkle Littorina saxatilis.</title>
        <authorList>
            <person name="De Jode A."/>
            <person name="Faria R."/>
            <person name="Formenti G."/>
            <person name="Sims Y."/>
            <person name="Smith T.P."/>
            <person name="Tracey A."/>
            <person name="Wood J.M.D."/>
            <person name="Zagrodzka Z.B."/>
            <person name="Johannesson K."/>
            <person name="Butlin R.K."/>
            <person name="Leder E.H."/>
        </authorList>
    </citation>
    <scope>NUCLEOTIDE SEQUENCE [LARGE SCALE GENOMIC DNA]</scope>
    <source>
        <strain evidence="17">Snail1</strain>
        <tissue evidence="17">Muscle</tissue>
    </source>
</reference>
<feature type="region of interest" description="Disordered" evidence="13">
    <location>
        <begin position="1"/>
        <end position="87"/>
    </location>
</feature>
<dbReference type="PANTHER" id="PTHR12127">
    <property type="entry name" value="MUCOLIPIN"/>
    <property type="match status" value="1"/>
</dbReference>
<evidence type="ECO:0000256" key="3">
    <source>
        <dbReference type="ARBA" id="ARBA00022448"/>
    </source>
</evidence>
<evidence type="ECO:0000256" key="10">
    <source>
        <dbReference type="ARBA" id="ARBA00023157"/>
    </source>
</evidence>
<evidence type="ECO:0000256" key="12">
    <source>
        <dbReference type="ARBA" id="ARBA00036634"/>
    </source>
</evidence>
<evidence type="ECO:0000259" key="15">
    <source>
        <dbReference type="Pfam" id="PF08016"/>
    </source>
</evidence>
<comment type="subcellular location">
    <subcellularLocation>
        <location evidence="2">Cell membrane</location>
        <topology evidence="2">Multi-pass membrane protein</topology>
    </subcellularLocation>
    <subcellularLocation>
        <location evidence="1">Endosome membrane</location>
        <topology evidence="1">Multi-pass membrane protein</topology>
    </subcellularLocation>
</comment>
<keyword evidence="18" id="KW-1185">Reference proteome</keyword>
<evidence type="ECO:0000256" key="6">
    <source>
        <dbReference type="ARBA" id="ARBA00022753"/>
    </source>
</evidence>
<evidence type="ECO:0000256" key="11">
    <source>
        <dbReference type="ARBA" id="ARBA00023303"/>
    </source>
</evidence>
<dbReference type="PANTHER" id="PTHR12127:SF7">
    <property type="entry name" value="SD02261P"/>
    <property type="match status" value="1"/>
</dbReference>
<evidence type="ECO:0000256" key="8">
    <source>
        <dbReference type="ARBA" id="ARBA00023065"/>
    </source>
</evidence>
<keyword evidence="10" id="KW-1015">Disulfide bond</keyword>
<dbReference type="GO" id="GO:0010008">
    <property type="term" value="C:endosome membrane"/>
    <property type="evidence" value="ECO:0007669"/>
    <property type="project" value="UniProtKB-SubCell"/>
</dbReference>
<feature type="transmembrane region" description="Helical" evidence="14">
    <location>
        <begin position="523"/>
        <end position="544"/>
    </location>
</feature>
<dbReference type="AlphaFoldDB" id="A0AAN9B8J4"/>
<dbReference type="InterPro" id="IPR013122">
    <property type="entry name" value="PKD1_2_channel"/>
</dbReference>
<sequence length="627" mass="71234">MADDSIRLRALRGQELQTSINNKEQQASDAEQSGAQTTPPLPTPPLSANEHNGAMQRDQTNQSTHKSEDLTSHEEGNDATSSADAKPDSCSCVMFCIKFVVYLLKIVLIISQLWQFGNQRSEIVDFFDRTDKTLDHLLLKGWDASYETMPYPPATGEFAVYTVNDLLDHVQYTWEQYYSLSHISLASINPLINNSTGQPMPIRLCNSFNNYMDFHNGSYMVMPGLESYCIDLDPLGGQDKYDIRTFLRHRNLTITFPKLVKMTMDFSFTTFHLNMINTHWGPTCYKLNATIRYSNYKRSGQLQISLITHNRERTCTGRIMSQQAEDEEDLERKRSICIDGAVIAFCILSFALCLVFPYRKKTKMLRLYDCKKSIKDMNPWYILITVNDVCTIAGSGMKIRLEMRNISSSSENFNTCSILLGLGVLLACTGLLRYLNVFKGCSVLIRTLQSALPDALRFCLCACVMYVGFLLCGWLVLAPYNVKFRELAMSSECLFALLNGDELFVTFSATQSEDQSVWYFSRVYLYAFNFLFIFCVMSVFISIFTRTYETLQGQNIDGENGCDYCQELKRWLPTGCRCKQRVPACCPKWTQCFSPCCFSRCRTDSDEINEGSPIVTPSGSPVSPAYT</sequence>
<organism evidence="17 18">
    <name type="scientific">Littorina saxatilis</name>
    <dbReference type="NCBI Taxonomy" id="31220"/>
    <lineage>
        <taxon>Eukaryota</taxon>
        <taxon>Metazoa</taxon>
        <taxon>Spiralia</taxon>
        <taxon>Lophotrochozoa</taxon>
        <taxon>Mollusca</taxon>
        <taxon>Gastropoda</taxon>
        <taxon>Caenogastropoda</taxon>
        <taxon>Littorinimorpha</taxon>
        <taxon>Littorinoidea</taxon>
        <taxon>Littorinidae</taxon>
        <taxon>Littorina</taxon>
    </lineage>
</organism>
<dbReference type="Pfam" id="PF21381">
    <property type="entry name" value="MCLN_ECD"/>
    <property type="match status" value="1"/>
</dbReference>
<feature type="transmembrane region" description="Helical" evidence="14">
    <location>
        <begin position="379"/>
        <end position="397"/>
    </location>
</feature>
<name>A0AAN9B8J4_9CAEN</name>
<evidence type="ECO:0000256" key="14">
    <source>
        <dbReference type="SAM" id="Phobius"/>
    </source>
</evidence>
<feature type="transmembrane region" description="Helical" evidence="14">
    <location>
        <begin position="455"/>
        <end position="477"/>
    </location>
</feature>
<keyword evidence="3" id="KW-0813">Transport</keyword>
<evidence type="ECO:0000313" key="17">
    <source>
        <dbReference type="EMBL" id="KAK7101276.1"/>
    </source>
</evidence>
<feature type="transmembrane region" description="Helical" evidence="14">
    <location>
        <begin position="340"/>
        <end position="358"/>
    </location>
</feature>
<feature type="domain" description="Mucolipin extracytosolic" evidence="16">
    <location>
        <begin position="124"/>
        <end position="315"/>
    </location>
</feature>
<comment type="catalytic activity">
    <reaction evidence="12">
        <text>Ca(2+)(in) = Ca(2+)(out)</text>
        <dbReference type="Rhea" id="RHEA:29671"/>
        <dbReference type="ChEBI" id="CHEBI:29108"/>
    </reaction>
</comment>
<gene>
    <name evidence="17" type="ORF">V1264_024078</name>
</gene>
<keyword evidence="4" id="KW-1003">Cell membrane</keyword>
<feature type="transmembrane region" description="Helical" evidence="14">
    <location>
        <begin position="417"/>
        <end position="435"/>
    </location>
</feature>
<dbReference type="InterPro" id="IPR039031">
    <property type="entry name" value="Mucolipin"/>
</dbReference>
<dbReference type="CDD" id="cd21050">
    <property type="entry name" value="ELD_TRPML"/>
    <property type="match status" value="1"/>
</dbReference>
<dbReference type="Pfam" id="PF08016">
    <property type="entry name" value="PKD_channel"/>
    <property type="match status" value="1"/>
</dbReference>
<keyword evidence="6" id="KW-0967">Endosome</keyword>
<dbReference type="Proteomes" id="UP001374579">
    <property type="component" value="Unassembled WGS sequence"/>
</dbReference>
<proteinExistence type="predicted"/>
<evidence type="ECO:0000313" key="18">
    <source>
        <dbReference type="Proteomes" id="UP001374579"/>
    </source>
</evidence>
<dbReference type="InterPro" id="IPR049134">
    <property type="entry name" value="MCLN_ECD"/>
</dbReference>
<dbReference type="GO" id="GO:0072345">
    <property type="term" value="F:NAADP-sensitive calcium-release channel activity"/>
    <property type="evidence" value="ECO:0007669"/>
    <property type="project" value="TreeGrafter"/>
</dbReference>
<evidence type="ECO:0000256" key="1">
    <source>
        <dbReference type="ARBA" id="ARBA00004337"/>
    </source>
</evidence>
<feature type="compositionally biased region" description="Basic and acidic residues" evidence="13">
    <location>
        <begin position="65"/>
        <end position="76"/>
    </location>
</feature>
<evidence type="ECO:0000256" key="9">
    <source>
        <dbReference type="ARBA" id="ARBA00023136"/>
    </source>
</evidence>
<dbReference type="EMBL" id="JBAMIC010000011">
    <property type="protein sequence ID" value="KAK7101276.1"/>
    <property type="molecule type" value="Genomic_DNA"/>
</dbReference>
<evidence type="ECO:0000256" key="5">
    <source>
        <dbReference type="ARBA" id="ARBA00022692"/>
    </source>
</evidence>
<evidence type="ECO:0000259" key="16">
    <source>
        <dbReference type="Pfam" id="PF21381"/>
    </source>
</evidence>
<comment type="caution">
    <text evidence="17">The sequence shown here is derived from an EMBL/GenBank/DDBJ whole genome shotgun (WGS) entry which is preliminary data.</text>
</comment>
<evidence type="ECO:0000256" key="13">
    <source>
        <dbReference type="SAM" id="MobiDB-lite"/>
    </source>
</evidence>